<evidence type="ECO:0000256" key="6">
    <source>
        <dbReference type="ARBA" id="ARBA00022692"/>
    </source>
</evidence>
<dbReference type="GO" id="GO:0004497">
    <property type="term" value="F:monooxygenase activity"/>
    <property type="evidence" value="ECO:0007669"/>
    <property type="project" value="UniProtKB-KW"/>
</dbReference>
<proteinExistence type="inferred from homology"/>
<dbReference type="InterPro" id="IPR050121">
    <property type="entry name" value="Cytochrome_P450_monoxygenase"/>
</dbReference>
<keyword evidence="12 14" id="KW-0472">Membrane</keyword>
<evidence type="ECO:0000256" key="3">
    <source>
        <dbReference type="ARBA" id="ARBA00004721"/>
    </source>
</evidence>
<evidence type="ECO:0000256" key="12">
    <source>
        <dbReference type="ARBA" id="ARBA00023136"/>
    </source>
</evidence>
<feature type="binding site" description="axial binding residue" evidence="13">
    <location>
        <position position="472"/>
    </location>
    <ligand>
        <name>heme</name>
        <dbReference type="ChEBI" id="CHEBI:30413"/>
    </ligand>
    <ligandPart>
        <name>Fe</name>
        <dbReference type="ChEBI" id="CHEBI:18248"/>
    </ligandPart>
</feature>
<evidence type="ECO:0000256" key="5">
    <source>
        <dbReference type="ARBA" id="ARBA00022617"/>
    </source>
</evidence>
<comment type="pathway">
    <text evidence="3">Secondary metabolite biosynthesis; terpenoid biosynthesis.</text>
</comment>
<protein>
    <recommendedName>
        <fullName evidence="17">Cytochrome P450</fullName>
    </recommendedName>
</protein>
<dbReference type="PRINTS" id="PR00463">
    <property type="entry name" value="EP450I"/>
</dbReference>
<keyword evidence="8 14" id="KW-1133">Transmembrane helix</keyword>
<gene>
    <name evidence="15" type="ORF">MSAN_01804400</name>
</gene>
<keyword evidence="11" id="KW-0503">Monooxygenase</keyword>
<evidence type="ECO:0000256" key="7">
    <source>
        <dbReference type="ARBA" id="ARBA00022723"/>
    </source>
</evidence>
<evidence type="ECO:0000256" key="4">
    <source>
        <dbReference type="ARBA" id="ARBA00010617"/>
    </source>
</evidence>
<dbReference type="EMBL" id="JACAZH010000018">
    <property type="protein sequence ID" value="KAF7346668.1"/>
    <property type="molecule type" value="Genomic_DNA"/>
</dbReference>
<feature type="transmembrane region" description="Helical" evidence="14">
    <location>
        <begin position="7"/>
        <end position="28"/>
    </location>
</feature>
<evidence type="ECO:0000256" key="2">
    <source>
        <dbReference type="ARBA" id="ARBA00004370"/>
    </source>
</evidence>
<comment type="subcellular location">
    <subcellularLocation>
        <location evidence="2">Membrane</location>
    </subcellularLocation>
</comment>
<comment type="similarity">
    <text evidence="4">Belongs to the cytochrome P450 family.</text>
</comment>
<keyword evidence="16" id="KW-1185">Reference proteome</keyword>
<keyword evidence="9" id="KW-0560">Oxidoreductase</keyword>
<dbReference type="SUPFAM" id="SSF48264">
    <property type="entry name" value="Cytochrome P450"/>
    <property type="match status" value="1"/>
</dbReference>
<evidence type="ECO:0000256" key="9">
    <source>
        <dbReference type="ARBA" id="ARBA00023002"/>
    </source>
</evidence>
<dbReference type="InterPro" id="IPR001128">
    <property type="entry name" value="Cyt_P450"/>
</dbReference>
<keyword evidence="7 13" id="KW-0479">Metal-binding</keyword>
<dbReference type="GO" id="GO:0016020">
    <property type="term" value="C:membrane"/>
    <property type="evidence" value="ECO:0007669"/>
    <property type="project" value="UniProtKB-SubCell"/>
</dbReference>
<keyword evidence="10 13" id="KW-0408">Iron</keyword>
<dbReference type="GO" id="GO:0020037">
    <property type="term" value="F:heme binding"/>
    <property type="evidence" value="ECO:0007669"/>
    <property type="project" value="InterPro"/>
</dbReference>
<evidence type="ECO:0000256" key="10">
    <source>
        <dbReference type="ARBA" id="ARBA00023004"/>
    </source>
</evidence>
<dbReference type="PANTHER" id="PTHR24305:SF166">
    <property type="entry name" value="CYTOCHROME P450 12A4, MITOCHONDRIAL-RELATED"/>
    <property type="match status" value="1"/>
</dbReference>
<dbReference type="PRINTS" id="PR00385">
    <property type="entry name" value="P450"/>
</dbReference>
<dbReference type="GO" id="GO:0005506">
    <property type="term" value="F:iron ion binding"/>
    <property type="evidence" value="ECO:0007669"/>
    <property type="project" value="InterPro"/>
</dbReference>
<evidence type="ECO:0000256" key="11">
    <source>
        <dbReference type="ARBA" id="ARBA00023033"/>
    </source>
</evidence>
<sequence length="535" mass="59716">MSTQSQLLIPIAGTLAAYVLFYLGKVVYEELTSPLRNLPGPKGANVVLGHFRQIDGRELWTADTKALNHILACDHLYQKGPVAERFVKDLLGGGLLAVEGEAHKRQASTIICCFDTLFPSDVSSEEDIFPFQNPAFGVPQIRALTEIFLQKSFQLRDIWMQELSEDPRIDVFAGLRKAALDMIGSAAFNYEFNALDPDPDGKLPNELHEALTHLLHSPQAQRQNVVRFAQAIFPVLRFLPLPGRKFVHDARTKMIRIASQLLAQSKDAVKASGEGKNSLRDRDLLSLMVNANLATDLPEEQRLSDADVIAQIPTFFVAGHETTSTATAWALYALSLDSRVQTKLREELLSLSIDRPTMDELNSLPYLESVVREVMRVHAPVEYTSRTAMKDDVLPLSKHYIDQHGQTYNSISIHEGTTIRLPIRAVHLDQDIWGPDVMEFRPERWEHLPEAVLSIPGVWGNLLTFIAGPHNCLGFRFAVVEMKVLLFTLVRAFEFRPALPEGGIGYTATPVKHPVVNSEPEKGSQLPLVVTPYAH</sequence>
<dbReference type="InterPro" id="IPR002401">
    <property type="entry name" value="Cyt_P450_E_grp-I"/>
</dbReference>
<dbReference type="AlphaFoldDB" id="A0A8H6XRG6"/>
<keyword evidence="5 13" id="KW-0349">Heme</keyword>
<comment type="cofactor">
    <cofactor evidence="1 13">
        <name>heme</name>
        <dbReference type="ChEBI" id="CHEBI:30413"/>
    </cofactor>
</comment>
<evidence type="ECO:0008006" key="17">
    <source>
        <dbReference type="Google" id="ProtNLM"/>
    </source>
</evidence>
<evidence type="ECO:0000256" key="8">
    <source>
        <dbReference type="ARBA" id="ARBA00022989"/>
    </source>
</evidence>
<dbReference type="InterPro" id="IPR036396">
    <property type="entry name" value="Cyt_P450_sf"/>
</dbReference>
<evidence type="ECO:0000256" key="13">
    <source>
        <dbReference type="PIRSR" id="PIRSR602401-1"/>
    </source>
</evidence>
<organism evidence="15 16">
    <name type="scientific">Mycena sanguinolenta</name>
    <dbReference type="NCBI Taxonomy" id="230812"/>
    <lineage>
        <taxon>Eukaryota</taxon>
        <taxon>Fungi</taxon>
        <taxon>Dikarya</taxon>
        <taxon>Basidiomycota</taxon>
        <taxon>Agaricomycotina</taxon>
        <taxon>Agaricomycetes</taxon>
        <taxon>Agaricomycetidae</taxon>
        <taxon>Agaricales</taxon>
        <taxon>Marasmiineae</taxon>
        <taxon>Mycenaceae</taxon>
        <taxon>Mycena</taxon>
    </lineage>
</organism>
<dbReference type="Pfam" id="PF00067">
    <property type="entry name" value="p450"/>
    <property type="match status" value="1"/>
</dbReference>
<evidence type="ECO:0000256" key="14">
    <source>
        <dbReference type="SAM" id="Phobius"/>
    </source>
</evidence>
<dbReference type="Gene3D" id="1.10.630.10">
    <property type="entry name" value="Cytochrome P450"/>
    <property type="match status" value="1"/>
</dbReference>
<evidence type="ECO:0000256" key="1">
    <source>
        <dbReference type="ARBA" id="ARBA00001971"/>
    </source>
</evidence>
<dbReference type="GO" id="GO:0016705">
    <property type="term" value="F:oxidoreductase activity, acting on paired donors, with incorporation or reduction of molecular oxygen"/>
    <property type="evidence" value="ECO:0007669"/>
    <property type="project" value="InterPro"/>
</dbReference>
<dbReference type="Proteomes" id="UP000623467">
    <property type="component" value="Unassembled WGS sequence"/>
</dbReference>
<reference evidence="15" key="1">
    <citation type="submission" date="2020-05" db="EMBL/GenBank/DDBJ databases">
        <title>Mycena genomes resolve the evolution of fungal bioluminescence.</title>
        <authorList>
            <person name="Tsai I.J."/>
        </authorList>
    </citation>
    <scope>NUCLEOTIDE SEQUENCE</scope>
    <source>
        <strain evidence="15">160909Yilan</strain>
    </source>
</reference>
<name>A0A8H6XRG6_9AGAR</name>
<evidence type="ECO:0000313" key="15">
    <source>
        <dbReference type="EMBL" id="KAF7346668.1"/>
    </source>
</evidence>
<dbReference type="OrthoDB" id="1470350at2759"/>
<dbReference type="PANTHER" id="PTHR24305">
    <property type="entry name" value="CYTOCHROME P450"/>
    <property type="match status" value="1"/>
</dbReference>
<keyword evidence="6 14" id="KW-0812">Transmembrane</keyword>
<accession>A0A8H6XRG6</accession>
<evidence type="ECO:0000313" key="16">
    <source>
        <dbReference type="Proteomes" id="UP000623467"/>
    </source>
</evidence>
<comment type="caution">
    <text evidence="15">The sequence shown here is derived from an EMBL/GenBank/DDBJ whole genome shotgun (WGS) entry which is preliminary data.</text>
</comment>